<dbReference type="InterPro" id="IPR011057">
    <property type="entry name" value="Mss4-like_sf"/>
</dbReference>
<dbReference type="Pfam" id="PF04828">
    <property type="entry name" value="GFA"/>
    <property type="match status" value="1"/>
</dbReference>
<dbReference type="AlphaFoldDB" id="A0A235EIJ1"/>
<keyword evidence="7" id="KW-1185">Reference proteome</keyword>
<keyword evidence="2" id="KW-0479">Metal-binding</keyword>
<dbReference type="Gene3D" id="3.90.1590.10">
    <property type="entry name" value="glutathione-dependent formaldehyde- activating enzyme (gfa)"/>
    <property type="match status" value="1"/>
</dbReference>
<dbReference type="GO" id="GO:0016846">
    <property type="term" value="F:carbon-sulfur lyase activity"/>
    <property type="evidence" value="ECO:0007669"/>
    <property type="project" value="InterPro"/>
</dbReference>
<keyword evidence="3" id="KW-0862">Zinc</keyword>
<dbReference type="PANTHER" id="PTHR33337">
    <property type="entry name" value="GFA DOMAIN-CONTAINING PROTEIN"/>
    <property type="match status" value="1"/>
</dbReference>
<dbReference type="OrthoDB" id="327703at2"/>
<evidence type="ECO:0000256" key="3">
    <source>
        <dbReference type="ARBA" id="ARBA00022833"/>
    </source>
</evidence>
<keyword evidence="4" id="KW-0456">Lyase</keyword>
<comment type="caution">
    <text evidence="6">The sequence shown here is derived from an EMBL/GenBank/DDBJ whole genome shotgun (WGS) entry which is preliminary data.</text>
</comment>
<accession>A0A235EIJ1</accession>
<dbReference type="GO" id="GO:0046872">
    <property type="term" value="F:metal ion binding"/>
    <property type="evidence" value="ECO:0007669"/>
    <property type="project" value="UniProtKB-KW"/>
</dbReference>
<feature type="domain" description="CENP-V/GFA" evidence="5">
    <location>
        <begin position="8"/>
        <end position="125"/>
    </location>
</feature>
<evidence type="ECO:0000256" key="1">
    <source>
        <dbReference type="ARBA" id="ARBA00005495"/>
    </source>
</evidence>
<dbReference type="Proteomes" id="UP000215441">
    <property type="component" value="Unassembled WGS sequence"/>
</dbReference>
<dbReference type="InterPro" id="IPR006913">
    <property type="entry name" value="CENP-V/GFA"/>
</dbReference>
<sequence>MTMTEPVHRGSCLCGGVRYETTALLQAASHCHCSMCRKAHGAAFGSYASVRREHHRFVLGQAMVRTYKSSAQVTRAFCSRCGSPLLWHSEGAHADWVAVPLGTLDTPYETPPQKHIHVDSKAPWVVIGDGYPQELQG</sequence>
<gene>
    <name evidence="6" type="ORF">CBY09_19635</name>
</gene>
<proteinExistence type="inferred from homology"/>
<evidence type="ECO:0000259" key="5">
    <source>
        <dbReference type="PROSITE" id="PS51891"/>
    </source>
</evidence>
<dbReference type="PANTHER" id="PTHR33337:SF40">
    <property type="entry name" value="CENP-V_GFA DOMAIN-CONTAINING PROTEIN-RELATED"/>
    <property type="match status" value="1"/>
</dbReference>
<evidence type="ECO:0000256" key="4">
    <source>
        <dbReference type="ARBA" id="ARBA00023239"/>
    </source>
</evidence>
<dbReference type="SUPFAM" id="SSF51316">
    <property type="entry name" value="Mss4-like"/>
    <property type="match status" value="1"/>
</dbReference>
<evidence type="ECO:0000313" key="6">
    <source>
        <dbReference type="EMBL" id="OYD48255.1"/>
    </source>
</evidence>
<comment type="similarity">
    <text evidence="1">Belongs to the Gfa family.</text>
</comment>
<dbReference type="PROSITE" id="PS51891">
    <property type="entry name" value="CENP_V_GFA"/>
    <property type="match status" value="1"/>
</dbReference>
<organism evidence="6 7">
    <name type="scientific">Acidovorax kalamii</name>
    <dbReference type="NCBI Taxonomy" id="2004485"/>
    <lineage>
        <taxon>Bacteria</taxon>
        <taxon>Pseudomonadati</taxon>
        <taxon>Pseudomonadota</taxon>
        <taxon>Betaproteobacteria</taxon>
        <taxon>Burkholderiales</taxon>
        <taxon>Comamonadaceae</taxon>
        <taxon>Acidovorax</taxon>
    </lineage>
</organism>
<dbReference type="EMBL" id="NOIG01000012">
    <property type="protein sequence ID" value="OYD48255.1"/>
    <property type="molecule type" value="Genomic_DNA"/>
</dbReference>
<reference evidence="6 7" key="1">
    <citation type="submission" date="2017-07" db="EMBL/GenBank/DDBJ databases">
        <title>Acidovorax KNDSW TSA 6 genome sequence and assembly.</title>
        <authorList>
            <person name="Mayilraj S."/>
        </authorList>
    </citation>
    <scope>NUCLEOTIDE SEQUENCE [LARGE SCALE GENOMIC DNA]</scope>
    <source>
        <strain evidence="6 7">KNDSW-TSA6</strain>
    </source>
</reference>
<name>A0A235EIJ1_9BURK</name>
<evidence type="ECO:0000313" key="7">
    <source>
        <dbReference type="Proteomes" id="UP000215441"/>
    </source>
</evidence>
<protein>
    <submittedName>
        <fullName evidence="6">Aldehyde-activating protein</fullName>
    </submittedName>
</protein>
<evidence type="ECO:0000256" key="2">
    <source>
        <dbReference type="ARBA" id="ARBA00022723"/>
    </source>
</evidence>